<name>A0A166FTJ8_9AGAM</name>
<evidence type="ECO:0000256" key="1">
    <source>
        <dbReference type="SAM" id="Phobius"/>
    </source>
</evidence>
<sequence>MIFSKLSGVGKARVRVYALLLACDLVVLALSARVNIFQEFFFAADLFPFALSIVTLVVLLSLVMVDLAVYDAVITRPAFELAWLGVLSFLWLGFNAFSSSRWAHLTPSMCRNIPTGYEAEKLWCQEMVALRAFVWIEWVVLFLSFGFLLRYVTMRSSEGDKHIWTTSLSHFVPNQSSIGHLSFTNVQGEFIQWEKFPSH</sequence>
<keyword evidence="1" id="KW-1133">Transmembrane helix</keyword>
<dbReference type="EMBL" id="KV428026">
    <property type="protein sequence ID" value="KZT40986.1"/>
    <property type="molecule type" value="Genomic_DNA"/>
</dbReference>
<keyword evidence="3" id="KW-1185">Reference proteome</keyword>
<accession>A0A166FTJ8</accession>
<evidence type="ECO:0008006" key="4">
    <source>
        <dbReference type="Google" id="ProtNLM"/>
    </source>
</evidence>
<feature type="transmembrane region" description="Helical" evidence="1">
    <location>
        <begin position="132"/>
        <end position="152"/>
    </location>
</feature>
<keyword evidence="1" id="KW-0812">Transmembrane</keyword>
<feature type="transmembrane region" description="Helical" evidence="1">
    <location>
        <begin position="81"/>
        <end position="98"/>
    </location>
</feature>
<organism evidence="2 3">
    <name type="scientific">Sistotremastrum suecicum HHB10207 ss-3</name>
    <dbReference type="NCBI Taxonomy" id="1314776"/>
    <lineage>
        <taxon>Eukaryota</taxon>
        <taxon>Fungi</taxon>
        <taxon>Dikarya</taxon>
        <taxon>Basidiomycota</taxon>
        <taxon>Agaricomycotina</taxon>
        <taxon>Agaricomycetes</taxon>
        <taxon>Sistotremastrales</taxon>
        <taxon>Sistotremastraceae</taxon>
        <taxon>Sistotremastrum</taxon>
    </lineage>
</organism>
<proteinExistence type="predicted"/>
<keyword evidence="1" id="KW-0472">Membrane</keyword>
<dbReference type="AlphaFoldDB" id="A0A166FTJ8"/>
<evidence type="ECO:0000313" key="3">
    <source>
        <dbReference type="Proteomes" id="UP000076798"/>
    </source>
</evidence>
<feature type="transmembrane region" description="Helical" evidence="1">
    <location>
        <begin position="46"/>
        <end position="69"/>
    </location>
</feature>
<feature type="transmembrane region" description="Helical" evidence="1">
    <location>
        <begin position="12"/>
        <end position="34"/>
    </location>
</feature>
<gene>
    <name evidence="2" type="ORF">SISSUDRAFT_1126868</name>
</gene>
<dbReference type="OrthoDB" id="2793550at2759"/>
<dbReference type="Proteomes" id="UP000076798">
    <property type="component" value="Unassembled WGS sequence"/>
</dbReference>
<evidence type="ECO:0000313" key="2">
    <source>
        <dbReference type="EMBL" id="KZT40986.1"/>
    </source>
</evidence>
<reference evidence="2 3" key="1">
    <citation type="journal article" date="2016" name="Mol. Biol. Evol.">
        <title>Comparative Genomics of Early-Diverging Mushroom-Forming Fungi Provides Insights into the Origins of Lignocellulose Decay Capabilities.</title>
        <authorList>
            <person name="Nagy L.G."/>
            <person name="Riley R."/>
            <person name="Tritt A."/>
            <person name="Adam C."/>
            <person name="Daum C."/>
            <person name="Floudas D."/>
            <person name="Sun H."/>
            <person name="Yadav J.S."/>
            <person name="Pangilinan J."/>
            <person name="Larsson K.H."/>
            <person name="Matsuura K."/>
            <person name="Barry K."/>
            <person name="Labutti K."/>
            <person name="Kuo R."/>
            <person name="Ohm R.A."/>
            <person name="Bhattacharya S.S."/>
            <person name="Shirouzu T."/>
            <person name="Yoshinaga Y."/>
            <person name="Martin F.M."/>
            <person name="Grigoriev I.V."/>
            <person name="Hibbett D.S."/>
        </authorList>
    </citation>
    <scope>NUCLEOTIDE SEQUENCE [LARGE SCALE GENOMIC DNA]</scope>
    <source>
        <strain evidence="2 3">HHB10207 ss-3</strain>
    </source>
</reference>
<protein>
    <recommendedName>
        <fullName evidence="4">MARVEL domain-containing protein</fullName>
    </recommendedName>
</protein>